<evidence type="ECO:0000313" key="2">
    <source>
        <dbReference type="Proteomes" id="UP000276133"/>
    </source>
</evidence>
<keyword evidence="2" id="KW-1185">Reference proteome</keyword>
<dbReference type="AlphaFoldDB" id="A0A3M7PD27"/>
<name>A0A3M7PD27_BRAPC</name>
<proteinExistence type="predicted"/>
<accession>A0A3M7PD27</accession>
<reference evidence="1 2" key="1">
    <citation type="journal article" date="2018" name="Sci. Rep.">
        <title>Genomic signatures of local adaptation to the degree of environmental predictability in rotifers.</title>
        <authorList>
            <person name="Franch-Gras L."/>
            <person name="Hahn C."/>
            <person name="Garcia-Roger E.M."/>
            <person name="Carmona M.J."/>
            <person name="Serra M."/>
            <person name="Gomez A."/>
        </authorList>
    </citation>
    <scope>NUCLEOTIDE SEQUENCE [LARGE SCALE GENOMIC DNA]</scope>
    <source>
        <strain evidence="1">HYR1</strain>
    </source>
</reference>
<comment type="caution">
    <text evidence="1">The sequence shown here is derived from an EMBL/GenBank/DDBJ whole genome shotgun (WGS) entry which is preliminary data.</text>
</comment>
<dbReference type="EMBL" id="REGN01012016">
    <property type="protein sequence ID" value="RMZ96624.1"/>
    <property type="molecule type" value="Genomic_DNA"/>
</dbReference>
<dbReference type="OrthoDB" id="5975154at2759"/>
<evidence type="ECO:0000313" key="1">
    <source>
        <dbReference type="EMBL" id="RMZ96624.1"/>
    </source>
</evidence>
<dbReference type="Proteomes" id="UP000276133">
    <property type="component" value="Unassembled WGS sequence"/>
</dbReference>
<gene>
    <name evidence="1" type="ORF">BpHYR1_054374</name>
</gene>
<sequence length="169" mass="19869">MFSDIAKISPNISKIKSISTIAQFQCIFKIKFNQNINSIKNMNRVFWERLELQNFPFDIQELGLIIASKLSNEDVKRLFKIVRMSDRPFLINSNIVHITPISKDEILDYPKILQPLLVFPSIQNVPITEYPRYRLFCLQVSHSNGFMARNNWIELDRRTSKNFDNGNIF</sequence>
<protein>
    <submittedName>
        <fullName evidence="1">Uncharacterized protein</fullName>
    </submittedName>
</protein>
<organism evidence="1 2">
    <name type="scientific">Brachionus plicatilis</name>
    <name type="common">Marine rotifer</name>
    <name type="synonym">Brachionus muelleri</name>
    <dbReference type="NCBI Taxonomy" id="10195"/>
    <lineage>
        <taxon>Eukaryota</taxon>
        <taxon>Metazoa</taxon>
        <taxon>Spiralia</taxon>
        <taxon>Gnathifera</taxon>
        <taxon>Rotifera</taxon>
        <taxon>Eurotatoria</taxon>
        <taxon>Monogononta</taxon>
        <taxon>Pseudotrocha</taxon>
        <taxon>Ploima</taxon>
        <taxon>Brachionidae</taxon>
        <taxon>Brachionus</taxon>
    </lineage>
</organism>